<evidence type="ECO:0000313" key="2">
    <source>
        <dbReference type="EnsemblPlants" id="OGLUM03G20550.1"/>
    </source>
</evidence>
<dbReference type="Proteomes" id="UP000026961">
    <property type="component" value="Chromosome 3"/>
</dbReference>
<keyword evidence="3" id="KW-1185">Reference proteome</keyword>
<organism evidence="2">
    <name type="scientific">Oryza glumipatula</name>
    <dbReference type="NCBI Taxonomy" id="40148"/>
    <lineage>
        <taxon>Eukaryota</taxon>
        <taxon>Viridiplantae</taxon>
        <taxon>Streptophyta</taxon>
        <taxon>Embryophyta</taxon>
        <taxon>Tracheophyta</taxon>
        <taxon>Spermatophyta</taxon>
        <taxon>Magnoliopsida</taxon>
        <taxon>Liliopsida</taxon>
        <taxon>Poales</taxon>
        <taxon>Poaceae</taxon>
        <taxon>BOP clade</taxon>
        <taxon>Oryzoideae</taxon>
        <taxon>Oryzeae</taxon>
        <taxon>Oryzinae</taxon>
        <taxon>Oryza</taxon>
    </lineage>
</organism>
<dbReference type="Gramene" id="OGLUM03G20550.1">
    <property type="protein sequence ID" value="OGLUM03G20550.1"/>
    <property type="gene ID" value="OGLUM03G20550"/>
</dbReference>
<evidence type="ECO:0000313" key="3">
    <source>
        <dbReference type="Proteomes" id="UP000026961"/>
    </source>
</evidence>
<dbReference type="HOGENOM" id="CLU_919436_0_0_1"/>
<dbReference type="EnsemblPlants" id="OGLUM03G20550.1">
    <property type="protein sequence ID" value="OGLUM03G20550.1"/>
    <property type="gene ID" value="OGLUM03G20550"/>
</dbReference>
<protein>
    <submittedName>
        <fullName evidence="2">Uncharacterized protein</fullName>
    </submittedName>
</protein>
<evidence type="ECO:0000256" key="1">
    <source>
        <dbReference type="SAM" id="MobiDB-lite"/>
    </source>
</evidence>
<dbReference type="AlphaFoldDB" id="A0A0D9Z8B0"/>
<reference evidence="2" key="2">
    <citation type="submission" date="2018-05" db="EMBL/GenBank/DDBJ databases">
        <title>OgluRS3 (Oryza glumaepatula Reference Sequence Version 3).</title>
        <authorList>
            <person name="Zhang J."/>
            <person name="Kudrna D."/>
            <person name="Lee S."/>
            <person name="Talag J."/>
            <person name="Welchert J."/>
            <person name="Wing R.A."/>
        </authorList>
    </citation>
    <scope>NUCLEOTIDE SEQUENCE [LARGE SCALE GENOMIC DNA]</scope>
</reference>
<feature type="compositionally biased region" description="Acidic residues" evidence="1">
    <location>
        <begin position="190"/>
        <end position="200"/>
    </location>
</feature>
<reference evidence="2" key="1">
    <citation type="submission" date="2015-04" db="UniProtKB">
        <authorList>
            <consortium name="EnsemblPlants"/>
        </authorList>
    </citation>
    <scope>IDENTIFICATION</scope>
</reference>
<feature type="compositionally biased region" description="Basic and acidic residues" evidence="1">
    <location>
        <begin position="210"/>
        <end position="220"/>
    </location>
</feature>
<proteinExistence type="predicted"/>
<feature type="region of interest" description="Disordered" evidence="1">
    <location>
        <begin position="155"/>
        <end position="220"/>
    </location>
</feature>
<feature type="compositionally biased region" description="Basic and acidic residues" evidence="1">
    <location>
        <begin position="162"/>
        <end position="176"/>
    </location>
</feature>
<name>A0A0D9Z8B0_9ORYZ</name>
<accession>A0A0D9Z8B0</accession>
<sequence length="303" mass="32707">MAAEKHPKTCVFPVYCGDRIYQTLYGVQKKYFYNPWSCLPAFLIVDIIAPPNYYRPHTSSVCSRTRHPRPELLLGALPALSPVGGHDEDVILQQRPRPRAAVRRVRHHRLAGEGAGVGAGQGLGAGGVKDGLVEEGPGADERVLVVLQHVVGVGRGGGAPAGRDEGAADGGEREAARGGGGGGVLGEDAAGGEEVEEALEDGERGHKKKTREDRQTWKKKKNEEEAAAELLFPLFLNKASCSKTFLFPSVYSLPDVVLVYWRCREVGICVSCRPSVCAVLFHPLKQQMHAHIAAFVQICVLVC</sequence>